<dbReference type="VEuPathDB" id="FungiDB:HMPREF1541_05550"/>
<accession>W2RS96</accession>
<dbReference type="InterPro" id="IPR021858">
    <property type="entry name" value="Fun_TF"/>
</dbReference>
<sequence>MHRDLALSIDLQLHAFRDAMAYFEVCVRPFLVGCAIPNQPRPLNEAEWAQLPRIMQHALVYAVSSHRVSRGQAEGEMGKVVLRRLHEHRGRALALLRGHLGLLEEGEEEEDAGTWTQPKQGAIQLGGKAKWRAPGWSGLVLITMMLGNEVQLSAFGKQGWKWHFEAAWKCVDMLDGGLRGGPPGLGGERLAALEKSYKHGIEPELACTYLLQIEVLSATTTPIWKLERREGVREALGEGILEGLEDRILISSCPCPLSVLRALAEINDLRIGLYRRRYETVAIPDDLMGCGSEEVSKRLWDILTTLLCFDANAWANQVYERHYTKLPPSSDALTPRDTWQHYWATAARCYHSAAVVYLVRAFQSNHLKSPLLRECAETTAVLLDEHRQTLSDGLKFLTEDSSAADPVERAPRLWRFISWPLFVDAYNAVSWPDVGGLVDLGKMRIDRLTTLGRHMGVNAMLDAVVALEEVQFGRKHTWSWQWDDGFQDRCIFAL</sequence>
<dbReference type="Pfam" id="PF11951">
    <property type="entry name" value="Fungal_trans_2"/>
    <property type="match status" value="1"/>
</dbReference>
<dbReference type="RefSeq" id="XP_008718112.1">
    <property type="nucleotide sequence ID" value="XM_008719890.1"/>
</dbReference>
<organism evidence="1 2">
    <name type="scientific">Cyphellophora europaea (strain CBS 101466)</name>
    <name type="common">Phialophora europaea</name>
    <dbReference type="NCBI Taxonomy" id="1220924"/>
    <lineage>
        <taxon>Eukaryota</taxon>
        <taxon>Fungi</taxon>
        <taxon>Dikarya</taxon>
        <taxon>Ascomycota</taxon>
        <taxon>Pezizomycotina</taxon>
        <taxon>Eurotiomycetes</taxon>
        <taxon>Chaetothyriomycetidae</taxon>
        <taxon>Chaetothyriales</taxon>
        <taxon>Cyphellophoraceae</taxon>
        <taxon>Cyphellophora</taxon>
    </lineage>
</organism>
<dbReference type="AlphaFoldDB" id="W2RS96"/>
<name>W2RS96_CYPE1</name>
<protein>
    <recommendedName>
        <fullName evidence="3">Transcription factor domain-containing protein</fullName>
    </recommendedName>
</protein>
<dbReference type="EMBL" id="KB822721">
    <property type="protein sequence ID" value="ETN39327.1"/>
    <property type="molecule type" value="Genomic_DNA"/>
</dbReference>
<evidence type="ECO:0000313" key="2">
    <source>
        <dbReference type="Proteomes" id="UP000030752"/>
    </source>
</evidence>
<proteinExistence type="predicted"/>
<dbReference type="HOGENOM" id="CLU_552089_0_0_1"/>
<reference evidence="1 2" key="1">
    <citation type="submission" date="2013-03" db="EMBL/GenBank/DDBJ databases">
        <title>The Genome Sequence of Phialophora europaea CBS 101466.</title>
        <authorList>
            <consortium name="The Broad Institute Genomics Platform"/>
            <person name="Cuomo C."/>
            <person name="de Hoog S."/>
            <person name="Gorbushina A."/>
            <person name="Walker B."/>
            <person name="Young S.K."/>
            <person name="Zeng Q."/>
            <person name="Gargeya S."/>
            <person name="Fitzgerald M."/>
            <person name="Haas B."/>
            <person name="Abouelleil A."/>
            <person name="Allen A.W."/>
            <person name="Alvarado L."/>
            <person name="Arachchi H.M."/>
            <person name="Berlin A.M."/>
            <person name="Chapman S.B."/>
            <person name="Gainer-Dewar J."/>
            <person name="Goldberg J."/>
            <person name="Griggs A."/>
            <person name="Gujja S."/>
            <person name="Hansen M."/>
            <person name="Howarth C."/>
            <person name="Imamovic A."/>
            <person name="Ireland A."/>
            <person name="Larimer J."/>
            <person name="McCowan C."/>
            <person name="Murphy C."/>
            <person name="Pearson M."/>
            <person name="Poon T.W."/>
            <person name="Priest M."/>
            <person name="Roberts A."/>
            <person name="Saif S."/>
            <person name="Shea T."/>
            <person name="Sisk P."/>
            <person name="Sykes S."/>
            <person name="Wortman J."/>
            <person name="Nusbaum C."/>
            <person name="Birren B."/>
        </authorList>
    </citation>
    <scope>NUCLEOTIDE SEQUENCE [LARGE SCALE GENOMIC DNA]</scope>
    <source>
        <strain evidence="1 2">CBS 101466</strain>
    </source>
</reference>
<keyword evidence="2" id="KW-1185">Reference proteome</keyword>
<dbReference type="InParanoid" id="W2RS96"/>
<dbReference type="OrthoDB" id="10586164at2759"/>
<evidence type="ECO:0008006" key="3">
    <source>
        <dbReference type="Google" id="ProtNLM"/>
    </source>
</evidence>
<dbReference type="GeneID" id="19972889"/>
<dbReference type="Proteomes" id="UP000030752">
    <property type="component" value="Unassembled WGS sequence"/>
</dbReference>
<gene>
    <name evidence="1" type="ORF">HMPREF1541_05550</name>
</gene>
<evidence type="ECO:0000313" key="1">
    <source>
        <dbReference type="EMBL" id="ETN39327.1"/>
    </source>
</evidence>